<dbReference type="Pfam" id="PF12096">
    <property type="entry name" value="DUF3572"/>
    <property type="match status" value="1"/>
</dbReference>
<evidence type="ECO:0000313" key="1">
    <source>
        <dbReference type="EMBL" id="WGV17858.1"/>
    </source>
</evidence>
<organism evidence="1 2">
    <name type="scientific">Fuscovulum ytuae</name>
    <dbReference type="NCBI Taxonomy" id="3042299"/>
    <lineage>
        <taxon>Bacteria</taxon>
        <taxon>Pseudomonadati</taxon>
        <taxon>Pseudomonadota</taxon>
        <taxon>Alphaproteobacteria</taxon>
        <taxon>Rhodobacterales</taxon>
        <taxon>Paracoccaceae</taxon>
        <taxon>Fuscovulum</taxon>
    </lineage>
</organism>
<gene>
    <name evidence="1" type="ORF">QF092_08800</name>
</gene>
<protein>
    <submittedName>
        <fullName evidence="1">DUF3572 domain-containing protein</fullName>
    </submittedName>
</protein>
<dbReference type="EMBL" id="CP124535">
    <property type="protein sequence ID" value="WGV17858.1"/>
    <property type="molecule type" value="Genomic_DNA"/>
</dbReference>
<dbReference type="InterPro" id="IPR021955">
    <property type="entry name" value="DUF3572"/>
</dbReference>
<accession>A0ABY8QAG2</accession>
<proteinExistence type="predicted"/>
<keyword evidence="2" id="KW-1185">Reference proteome</keyword>
<evidence type="ECO:0000313" key="2">
    <source>
        <dbReference type="Proteomes" id="UP001230978"/>
    </source>
</evidence>
<dbReference type="Proteomes" id="UP001230978">
    <property type="component" value="Chromosome"/>
</dbReference>
<sequence length="92" mass="9557">MKVERAETVALQALGWLAGQDELFPVFLGATGATAEQVAAAAGQPAFLAAVLDFLLQDDAWIVGFCDGAGLEYTVPMQARAALPGGALPHWT</sequence>
<reference evidence="1 2" key="1">
    <citation type="submission" date="2023-04" db="EMBL/GenBank/DDBJ databases">
        <title>YMD61, complete Genome.</title>
        <authorList>
            <person name="Zhang J."/>
        </authorList>
    </citation>
    <scope>NUCLEOTIDE SEQUENCE [LARGE SCALE GENOMIC DNA]</scope>
    <source>
        <strain evidence="1 2">YMD61</strain>
    </source>
</reference>
<dbReference type="RefSeq" id="WP_281469498.1">
    <property type="nucleotide sequence ID" value="NZ_CP124535.1"/>
</dbReference>
<name>A0ABY8QAG2_9RHOB</name>